<dbReference type="SFLD" id="SFLDS00003">
    <property type="entry name" value="Haloacid_Dehalogenase"/>
    <property type="match status" value="1"/>
</dbReference>
<evidence type="ECO:0000256" key="2">
    <source>
        <dbReference type="PIRSR" id="PIRSR610972-1"/>
    </source>
</evidence>
<feature type="binding site" evidence="3">
    <location>
        <begin position="44"/>
        <end position="49"/>
    </location>
    <ligand>
        <name>substrate</name>
    </ligand>
</feature>
<organism evidence="6 7">
    <name type="scientific">Oceanirhabdus seepicola</name>
    <dbReference type="NCBI Taxonomy" id="2828781"/>
    <lineage>
        <taxon>Bacteria</taxon>
        <taxon>Bacillati</taxon>
        <taxon>Bacillota</taxon>
        <taxon>Clostridia</taxon>
        <taxon>Eubacteriales</taxon>
        <taxon>Clostridiaceae</taxon>
        <taxon>Oceanirhabdus</taxon>
    </lineage>
</organism>
<feature type="binding site" evidence="3">
    <location>
        <begin position="9"/>
        <end position="11"/>
    </location>
    <ligand>
        <name>substrate</name>
    </ligand>
</feature>
<evidence type="ECO:0000256" key="5">
    <source>
        <dbReference type="PIRSR" id="PIRSR610972-4"/>
    </source>
</evidence>
<dbReference type="PANTHER" id="PTHR18901">
    <property type="entry name" value="2-DEOXYGLUCOSE-6-PHOSPHATE PHOSPHATASE 2"/>
    <property type="match status" value="1"/>
</dbReference>
<dbReference type="RefSeq" id="WP_250860148.1">
    <property type="nucleotide sequence ID" value="NZ_JAGSOJ010000003.1"/>
</dbReference>
<comment type="cofactor">
    <cofactor evidence="4">
        <name>Mg(2+)</name>
        <dbReference type="ChEBI" id="CHEBI:18420"/>
    </cofactor>
    <text evidence="4">Binds 2 magnesium ions per subunit.</text>
</comment>
<dbReference type="Gene3D" id="3.40.50.1000">
    <property type="entry name" value="HAD superfamily/HAD-like"/>
    <property type="match status" value="1"/>
</dbReference>
<dbReference type="Pfam" id="PF00702">
    <property type="entry name" value="Hydrolase"/>
    <property type="match status" value="1"/>
</dbReference>
<feature type="binding site" evidence="3">
    <location>
        <position position="76"/>
    </location>
    <ligand>
        <name>substrate</name>
    </ligand>
</feature>
<dbReference type="InterPro" id="IPR036412">
    <property type="entry name" value="HAD-like_sf"/>
</dbReference>
<keyword evidence="7" id="KW-1185">Reference proteome</keyword>
<dbReference type="SFLD" id="SFLDG01129">
    <property type="entry name" value="C1.5:_HAD__Beta-PGM__Phosphata"/>
    <property type="match status" value="1"/>
</dbReference>
<feature type="active site" description="Nucleophile" evidence="2">
    <location>
        <position position="9"/>
    </location>
</feature>
<feature type="site" description="Important for catalytic activity and assists the phosphoryl transfer reaction to Asp8 by balancing charge and orienting the reacting groups" evidence="5">
    <location>
        <position position="114"/>
    </location>
</feature>
<accession>A0A9J6P2Q3</accession>
<dbReference type="InterPro" id="IPR010976">
    <property type="entry name" value="B-phosphoglucomutase_hydrolase"/>
</dbReference>
<feature type="binding site" evidence="3">
    <location>
        <position position="145"/>
    </location>
    <ligand>
        <name>substrate</name>
    </ligand>
</feature>
<feature type="site" description="Important for catalytic activity and assists the phosphoryl transfer reaction to Asp8 by balancing charge and orienting the reacting groups" evidence="5">
    <location>
        <position position="145"/>
    </location>
</feature>
<feature type="binding site" evidence="4">
    <location>
        <position position="170"/>
    </location>
    <ligand>
        <name>Mg(2+)</name>
        <dbReference type="ChEBI" id="CHEBI:18420"/>
    </ligand>
</feature>
<dbReference type="PANTHER" id="PTHR18901:SF38">
    <property type="entry name" value="PSEUDOURIDINE-5'-PHOSPHATASE"/>
    <property type="match status" value="1"/>
</dbReference>
<dbReference type="Proteomes" id="UP001056429">
    <property type="component" value="Unassembled WGS sequence"/>
</dbReference>
<dbReference type="Gene3D" id="1.10.150.240">
    <property type="entry name" value="Putative phosphatase, domain 2"/>
    <property type="match status" value="1"/>
</dbReference>
<keyword evidence="4" id="KW-0460">Magnesium</keyword>
<dbReference type="InterPro" id="IPR023214">
    <property type="entry name" value="HAD_sf"/>
</dbReference>
<dbReference type="InterPro" id="IPR006439">
    <property type="entry name" value="HAD-SF_hydro_IA"/>
</dbReference>
<name>A0A9J6P2Q3_9CLOT</name>
<dbReference type="AlphaFoldDB" id="A0A9J6P2Q3"/>
<dbReference type="GO" id="GO:0000287">
    <property type="term" value="F:magnesium ion binding"/>
    <property type="evidence" value="ECO:0007669"/>
    <property type="project" value="InterPro"/>
</dbReference>
<dbReference type="EC" id="5.4.2.6" evidence="6"/>
<dbReference type="NCBIfam" id="TIGR01990">
    <property type="entry name" value="bPGM"/>
    <property type="match status" value="1"/>
</dbReference>
<dbReference type="GO" id="GO:0005975">
    <property type="term" value="P:carbohydrate metabolic process"/>
    <property type="evidence" value="ECO:0007669"/>
    <property type="project" value="InterPro"/>
</dbReference>
<reference evidence="6" key="2">
    <citation type="submission" date="2021-04" db="EMBL/GenBank/DDBJ databases">
        <authorList>
            <person name="Dong X."/>
        </authorList>
    </citation>
    <scope>NUCLEOTIDE SEQUENCE</scope>
    <source>
        <strain evidence="6">ZWT</strain>
    </source>
</reference>
<feature type="active site" description="Proton donor/acceptor" evidence="2">
    <location>
        <position position="11"/>
    </location>
</feature>
<protein>
    <submittedName>
        <fullName evidence="6">Beta-phosphoglucomutase</fullName>
        <ecNumber evidence="6">5.4.2.6</ecNumber>
    </submittedName>
</protein>
<evidence type="ECO:0000313" key="7">
    <source>
        <dbReference type="Proteomes" id="UP001056429"/>
    </source>
</evidence>
<dbReference type="SFLD" id="SFLDG01135">
    <property type="entry name" value="C1.5.6:_HAD__Beta-PGM__Phospha"/>
    <property type="match status" value="1"/>
</dbReference>
<evidence type="ECO:0000256" key="3">
    <source>
        <dbReference type="PIRSR" id="PIRSR610972-2"/>
    </source>
</evidence>
<feature type="binding site" evidence="4">
    <location>
        <position position="11"/>
    </location>
    <ligand>
        <name>Mg(2+)</name>
        <dbReference type="ChEBI" id="CHEBI:18420"/>
    </ligand>
</feature>
<dbReference type="NCBIfam" id="TIGR02009">
    <property type="entry name" value="PGMB-YQAB-SF"/>
    <property type="match status" value="1"/>
</dbReference>
<dbReference type="CDD" id="cd02598">
    <property type="entry name" value="HAD_BPGM"/>
    <property type="match status" value="1"/>
</dbReference>
<dbReference type="InterPro" id="IPR010972">
    <property type="entry name" value="Beta-PGM"/>
</dbReference>
<keyword evidence="6" id="KW-0413">Isomerase</keyword>
<dbReference type="NCBIfam" id="TIGR01509">
    <property type="entry name" value="HAD-SF-IA-v3"/>
    <property type="match status" value="1"/>
</dbReference>
<dbReference type="GO" id="GO:0008801">
    <property type="term" value="F:beta-phosphoglucomutase activity"/>
    <property type="evidence" value="ECO:0007669"/>
    <property type="project" value="UniProtKB-EC"/>
</dbReference>
<keyword evidence="4" id="KW-0479">Metal-binding</keyword>
<reference evidence="6" key="1">
    <citation type="journal article" date="2021" name="mSystems">
        <title>Bacteria and Archaea Synergistically Convert Glycine Betaine to Biogenic Methane in the Formosa Cold Seep of the South China Sea.</title>
        <authorList>
            <person name="Li L."/>
            <person name="Zhang W."/>
            <person name="Zhang S."/>
            <person name="Song L."/>
            <person name="Sun Q."/>
            <person name="Zhang H."/>
            <person name="Xiang H."/>
            <person name="Dong X."/>
        </authorList>
    </citation>
    <scope>NUCLEOTIDE SEQUENCE</scope>
    <source>
        <strain evidence="6">ZWT</strain>
    </source>
</reference>
<dbReference type="EMBL" id="JAGSOJ010000003">
    <property type="protein sequence ID" value="MCM1991042.1"/>
    <property type="molecule type" value="Genomic_DNA"/>
</dbReference>
<feature type="binding site" evidence="3">
    <location>
        <position position="52"/>
    </location>
    <ligand>
        <name>substrate</name>
    </ligand>
</feature>
<gene>
    <name evidence="6" type="primary">pgmB</name>
    <name evidence="6" type="ORF">KDK92_15020</name>
</gene>
<evidence type="ECO:0000313" key="6">
    <source>
        <dbReference type="EMBL" id="MCM1991042.1"/>
    </source>
</evidence>
<evidence type="ECO:0000256" key="1">
    <source>
        <dbReference type="ARBA" id="ARBA00006171"/>
    </source>
</evidence>
<feature type="binding site" evidence="4">
    <location>
        <position position="169"/>
    </location>
    <ligand>
        <name>Mg(2+)</name>
        <dbReference type="ChEBI" id="CHEBI:18420"/>
    </ligand>
</feature>
<proteinExistence type="inferred from homology"/>
<comment type="similarity">
    <text evidence="1">Belongs to the HAD-like hydrolase superfamily. CbbY/CbbZ/Gph/YieH family.</text>
</comment>
<evidence type="ECO:0000256" key="4">
    <source>
        <dbReference type="PIRSR" id="PIRSR610972-3"/>
    </source>
</evidence>
<comment type="caution">
    <text evidence="6">The sequence shown here is derived from an EMBL/GenBank/DDBJ whole genome shotgun (WGS) entry which is preliminary data.</text>
</comment>
<dbReference type="SUPFAM" id="SSF56784">
    <property type="entry name" value="HAD-like"/>
    <property type="match status" value="1"/>
</dbReference>
<feature type="binding site" evidence="4">
    <location>
        <position position="9"/>
    </location>
    <ligand>
        <name>Mg(2+)</name>
        <dbReference type="ChEBI" id="CHEBI:18420"/>
    </ligand>
</feature>
<sequence length="214" mass="23772">MNIDACIFDLDGVICDTAKYHYLAWKRLSNELGFDFSIEDNERLKGVSRMDSLNILLEIGEKSLDEETKLELAAKKNSWYVEYISVMKQDEILPGVKDFILNLKENNIKIALGSASKNSMRILKALDIVDLFDCIVDGNRITKAKPSPEVFLKGAEELEVSPEKCVVFEDAAAGVEGAKNANMFAIGVGDASILKKADKIISGFENLTLEILKF</sequence>
<feature type="binding site" evidence="3">
    <location>
        <position position="25"/>
    </location>
    <ligand>
        <name>substrate</name>
    </ligand>
</feature>
<dbReference type="InterPro" id="IPR023198">
    <property type="entry name" value="PGP-like_dom2"/>
</dbReference>
<feature type="binding site" evidence="3">
    <location>
        <begin position="114"/>
        <end position="118"/>
    </location>
    <ligand>
        <name>substrate</name>
    </ligand>
</feature>